<keyword evidence="3" id="KW-1185">Reference proteome</keyword>
<feature type="domain" description="VOC" evidence="1">
    <location>
        <begin position="5"/>
        <end position="122"/>
    </location>
</feature>
<feature type="domain" description="VOC" evidence="1">
    <location>
        <begin position="143"/>
        <end position="257"/>
    </location>
</feature>
<dbReference type="OrthoDB" id="9793039at2"/>
<dbReference type="InterPro" id="IPR037523">
    <property type="entry name" value="VOC_core"/>
</dbReference>
<dbReference type="PROSITE" id="PS51819">
    <property type="entry name" value="VOC"/>
    <property type="match status" value="2"/>
</dbReference>
<protein>
    <submittedName>
        <fullName evidence="2">VOC family protein</fullName>
    </submittedName>
</protein>
<dbReference type="InterPro" id="IPR004360">
    <property type="entry name" value="Glyas_Fos-R_dOase_dom"/>
</dbReference>
<reference evidence="2 3" key="1">
    <citation type="submission" date="2019-11" db="EMBL/GenBank/DDBJ databases">
        <authorList>
            <person name="Dong K."/>
        </authorList>
    </citation>
    <scope>NUCLEOTIDE SEQUENCE [LARGE SCALE GENOMIC DNA]</scope>
    <source>
        <strain evidence="2 3">JCM 17370</strain>
    </source>
</reference>
<sequence length="262" mass="27795">MFHGKPCWFELTTAPARLEDARAFYGQVFGWSVEDAGMPDFTYLLASDGGDKVAGLMQAMPECAELPPHWLIYLDVDDCDAAAEKIALLGGRVIKVPADIPGTGRFAVAADPQGAVFGLLQPLPMQPQPPVESGAWNQRKEGHGNWIELSSSDPVAGLDFYTELFGWTAGQAMDMGEMGSYQLFAWNGADIGGMMGLGQAPVPSWLPYFGVNGVDAAIGRIRAAGGEILHGPVEVPGSAFIAVARDPQGAHFALVGPKEMSS</sequence>
<dbReference type="PANTHER" id="PTHR33993:SF14">
    <property type="entry name" value="GB|AAF24581.1"/>
    <property type="match status" value="1"/>
</dbReference>
<comment type="caution">
    <text evidence="2">The sequence shown here is derived from an EMBL/GenBank/DDBJ whole genome shotgun (WGS) entry which is preliminary data.</text>
</comment>
<dbReference type="Gene3D" id="3.10.180.10">
    <property type="entry name" value="2,3-Dihydroxybiphenyl 1,2-Dioxygenase, domain 1"/>
    <property type="match status" value="2"/>
</dbReference>
<dbReference type="Pfam" id="PF00903">
    <property type="entry name" value="Glyoxalase"/>
    <property type="match status" value="2"/>
</dbReference>
<evidence type="ECO:0000313" key="3">
    <source>
        <dbReference type="Proteomes" id="UP000442533"/>
    </source>
</evidence>
<dbReference type="InterPro" id="IPR052164">
    <property type="entry name" value="Anthracycline_SecMetBiosynth"/>
</dbReference>
<dbReference type="Proteomes" id="UP000442533">
    <property type="component" value="Unassembled WGS sequence"/>
</dbReference>
<accession>A0A844H4M9</accession>
<dbReference type="InterPro" id="IPR029068">
    <property type="entry name" value="Glyas_Bleomycin-R_OHBP_Dase"/>
</dbReference>
<organism evidence="2 3">
    <name type="scientific">Paracoccus limosus</name>
    <dbReference type="NCBI Taxonomy" id="913252"/>
    <lineage>
        <taxon>Bacteria</taxon>
        <taxon>Pseudomonadati</taxon>
        <taxon>Pseudomonadota</taxon>
        <taxon>Alphaproteobacteria</taxon>
        <taxon>Rhodobacterales</taxon>
        <taxon>Paracoccaceae</taxon>
        <taxon>Paracoccus</taxon>
    </lineage>
</organism>
<proteinExistence type="predicted"/>
<gene>
    <name evidence="2" type="ORF">GL279_07870</name>
</gene>
<name>A0A844H4M9_9RHOB</name>
<evidence type="ECO:0000259" key="1">
    <source>
        <dbReference type="PROSITE" id="PS51819"/>
    </source>
</evidence>
<evidence type="ECO:0000313" key="2">
    <source>
        <dbReference type="EMBL" id="MTH34514.1"/>
    </source>
</evidence>
<dbReference type="CDD" id="cd07247">
    <property type="entry name" value="SgaA_N_like"/>
    <property type="match status" value="2"/>
</dbReference>
<dbReference type="RefSeq" id="WP_155064075.1">
    <property type="nucleotide sequence ID" value="NZ_WMIF01000008.1"/>
</dbReference>
<dbReference type="SUPFAM" id="SSF54593">
    <property type="entry name" value="Glyoxalase/Bleomycin resistance protein/Dihydroxybiphenyl dioxygenase"/>
    <property type="match status" value="2"/>
</dbReference>
<dbReference type="PANTHER" id="PTHR33993">
    <property type="entry name" value="GLYOXALASE-RELATED"/>
    <property type="match status" value="1"/>
</dbReference>
<dbReference type="AlphaFoldDB" id="A0A844H4M9"/>
<dbReference type="EMBL" id="WMIF01000008">
    <property type="protein sequence ID" value="MTH34514.1"/>
    <property type="molecule type" value="Genomic_DNA"/>
</dbReference>